<dbReference type="InterPro" id="IPR000648">
    <property type="entry name" value="Oxysterol-bd"/>
</dbReference>
<dbReference type="Proteomes" id="UP000814243">
    <property type="component" value="Unassembled WGS sequence"/>
</dbReference>
<organism evidence="2 3">
    <name type="scientific">Spodoptera exigua</name>
    <name type="common">Beet armyworm</name>
    <name type="synonym">Noctua fulgens</name>
    <dbReference type="NCBI Taxonomy" id="7107"/>
    <lineage>
        <taxon>Eukaryota</taxon>
        <taxon>Metazoa</taxon>
        <taxon>Ecdysozoa</taxon>
        <taxon>Arthropoda</taxon>
        <taxon>Hexapoda</taxon>
        <taxon>Insecta</taxon>
        <taxon>Pterygota</taxon>
        <taxon>Neoptera</taxon>
        <taxon>Endopterygota</taxon>
        <taxon>Lepidoptera</taxon>
        <taxon>Glossata</taxon>
        <taxon>Ditrysia</taxon>
        <taxon>Noctuoidea</taxon>
        <taxon>Noctuidae</taxon>
        <taxon>Amphipyrinae</taxon>
        <taxon>Spodoptera</taxon>
    </lineage>
</organism>
<dbReference type="GO" id="GO:0032934">
    <property type="term" value="F:sterol binding"/>
    <property type="evidence" value="ECO:0007669"/>
    <property type="project" value="TreeGrafter"/>
</dbReference>
<dbReference type="SUPFAM" id="SSF144000">
    <property type="entry name" value="Oxysterol-binding protein-like"/>
    <property type="match status" value="1"/>
</dbReference>
<evidence type="ECO:0000256" key="1">
    <source>
        <dbReference type="SAM" id="MobiDB-lite"/>
    </source>
</evidence>
<dbReference type="AlphaFoldDB" id="A0A922M1X3"/>
<dbReference type="GO" id="GO:0005829">
    <property type="term" value="C:cytosol"/>
    <property type="evidence" value="ECO:0007669"/>
    <property type="project" value="TreeGrafter"/>
</dbReference>
<dbReference type="EMBL" id="JACEFF010000914">
    <property type="protein sequence ID" value="KAH9628433.1"/>
    <property type="molecule type" value="Genomic_DNA"/>
</dbReference>
<feature type="compositionally biased region" description="Basic and acidic residues" evidence="1">
    <location>
        <begin position="189"/>
        <end position="199"/>
    </location>
</feature>
<evidence type="ECO:0000313" key="3">
    <source>
        <dbReference type="Proteomes" id="UP000814243"/>
    </source>
</evidence>
<dbReference type="GO" id="GO:0097038">
    <property type="term" value="C:perinuclear endoplasmic reticulum"/>
    <property type="evidence" value="ECO:0007669"/>
    <property type="project" value="TreeGrafter"/>
</dbReference>
<comment type="caution">
    <text evidence="2">The sequence shown here is derived from an EMBL/GenBank/DDBJ whole genome shotgun (WGS) entry which is preliminary data.</text>
</comment>
<accession>A0A922M1X3</accession>
<dbReference type="Pfam" id="PF01237">
    <property type="entry name" value="Oxysterol_BP"/>
    <property type="match status" value="1"/>
</dbReference>
<protein>
    <submittedName>
        <fullName evidence="2">Uncharacterized protein</fullName>
    </submittedName>
</protein>
<dbReference type="PANTHER" id="PTHR10972">
    <property type="entry name" value="OXYSTEROL-BINDING PROTEIN-RELATED"/>
    <property type="match status" value="1"/>
</dbReference>
<dbReference type="PANTHER" id="PTHR10972:SF209">
    <property type="entry name" value="OXYSTEROL-BINDING PROTEIN"/>
    <property type="match status" value="1"/>
</dbReference>
<feature type="region of interest" description="Disordered" evidence="1">
    <location>
        <begin position="189"/>
        <end position="215"/>
    </location>
</feature>
<reference evidence="2" key="1">
    <citation type="journal article" date="2021" name="G3 (Bethesda)">
        <title>Genome and transcriptome analysis of the beet armyworm Spodoptera exigua reveals targets for pest control. .</title>
        <authorList>
            <person name="Simon S."/>
            <person name="Breeschoten T."/>
            <person name="Jansen H.J."/>
            <person name="Dirks R.P."/>
            <person name="Schranz M.E."/>
            <person name="Ros V.I.D."/>
        </authorList>
    </citation>
    <scope>NUCLEOTIDE SEQUENCE</scope>
    <source>
        <strain evidence="2">TB_SE_WUR_2020</strain>
    </source>
</reference>
<evidence type="ECO:0000313" key="2">
    <source>
        <dbReference type="EMBL" id="KAH9628433.1"/>
    </source>
</evidence>
<proteinExistence type="predicted"/>
<dbReference type="Gene3D" id="3.30.70.3490">
    <property type="match status" value="1"/>
</dbReference>
<dbReference type="InterPro" id="IPR037239">
    <property type="entry name" value="OSBP_sf"/>
</dbReference>
<name>A0A922M1X3_SPOEX</name>
<sequence length="215" mass="24753">MGRGLHLEQRELLCPQRDRGQVMDRAVRSHGGYLPWRRCKKRIKFLYGKWTEYIKCCSAAAYEQWAKERGEEASSQTPSHTPKKMLAKLNSFKVGALRSMSIQDSDDAENSEDVPKSDDTNNIEIAGSVTLWEARPRPTTSAQYYQFTEFAMSLNELERDMKGQLCPTDSRLRPDIRLLEQGDIDGAATEKTRLEEKQRTARKLLKKSPEAWQPR</sequence>
<dbReference type="GO" id="GO:0005886">
    <property type="term" value="C:plasma membrane"/>
    <property type="evidence" value="ECO:0007669"/>
    <property type="project" value="TreeGrafter"/>
</dbReference>
<gene>
    <name evidence="2" type="ORF">HF086_015963</name>
</gene>